<accession>A0ABZ3C4B4</accession>
<dbReference type="EMBL" id="CP115965">
    <property type="protein sequence ID" value="WZW97211.1"/>
    <property type="molecule type" value="Genomic_DNA"/>
</dbReference>
<proteinExistence type="predicted"/>
<reference evidence="2 3" key="1">
    <citation type="journal article" date="2023" name="Environ Microbiome">
        <title>A coral-associated actinobacterium mitigates coral bleaching under heat stress.</title>
        <authorList>
            <person name="Li J."/>
            <person name="Zou Y."/>
            <person name="Li Q."/>
            <person name="Zhang J."/>
            <person name="Bourne D.G."/>
            <person name="Lyu Y."/>
            <person name="Liu C."/>
            <person name="Zhang S."/>
        </authorList>
    </citation>
    <scope>NUCLEOTIDE SEQUENCE [LARGE SCALE GENOMIC DNA]</scope>
    <source>
        <strain evidence="2 3">SCSIO 13291</strain>
    </source>
</reference>
<dbReference type="Proteomes" id="UP001434337">
    <property type="component" value="Chromosome"/>
</dbReference>
<keyword evidence="3" id="KW-1185">Reference proteome</keyword>
<evidence type="ECO:0000313" key="2">
    <source>
        <dbReference type="EMBL" id="WZW97211.1"/>
    </source>
</evidence>
<feature type="domain" description="DUF5679" evidence="1">
    <location>
        <begin position="10"/>
        <end position="48"/>
    </location>
</feature>
<protein>
    <submittedName>
        <fullName evidence="2">DUF5679 domain-containing protein</fullName>
    </submittedName>
</protein>
<evidence type="ECO:0000259" key="1">
    <source>
        <dbReference type="Pfam" id="PF18930"/>
    </source>
</evidence>
<name>A0ABZ3C4B4_9ACTN</name>
<sequence length="53" mass="5828">MSDTYSGKFYCVKCKDHREAEGAVSVNEKGTRIAKAKCPECGTNLTRFLPKSA</sequence>
<dbReference type="Pfam" id="PF18930">
    <property type="entry name" value="DUF5679"/>
    <property type="match status" value="1"/>
</dbReference>
<gene>
    <name evidence="2" type="ORF">PCC79_09795</name>
</gene>
<organism evidence="2 3">
    <name type="scientific">Propioniciclava soli</name>
    <dbReference type="NCBI Taxonomy" id="2775081"/>
    <lineage>
        <taxon>Bacteria</taxon>
        <taxon>Bacillati</taxon>
        <taxon>Actinomycetota</taxon>
        <taxon>Actinomycetes</taxon>
        <taxon>Propionibacteriales</taxon>
        <taxon>Propionibacteriaceae</taxon>
        <taxon>Propioniciclava</taxon>
    </lineage>
</organism>
<dbReference type="InterPro" id="IPR044044">
    <property type="entry name" value="DUF5679"/>
</dbReference>
<evidence type="ECO:0000313" key="3">
    <source>
        <dbReference type="Proteomes" id="UP001434337"/>
    </source>
</evidence>
<dbReference type="RefSeq" id="WP_232547702.1">
    <property type="nucleotide sequence ID" value="NZ_CP115965.1"/>
</dbReference>